<dbReference type="SMR" id="A0A3B6NJ73"/>
<reference evidence="4" key="2">
    <citation type="submission" date="2018-10" db="UniProtKB">
        <authorList>
            <consortium name="EnsemblPlants"/>
        </authorList>
    </citation>
    <scope>IDENTIFICATION</scope>
</reference>
<dbReference type="Pfam" id="PF00280">
    <property type="entry name" value="potato_inhibit"/>
    <property type="match status" value="1"/>
</dbReference>
<name>A0A3B6NJ73_WHEAT</name>
<keyword evidence="3" id="KW-0722">Serine protease inhibitor</keyword>
<dbReference type="Gramene" id="TraesCAD_scaffold_002166_01G000200.1">
    <property type="protein sequence ID" value="TraesCAD_scaffold_002166_01G000200.1"/>
    <property type="gene ID" value="TraesCAD_scaffold_002166_01G000200"/>
</dbReference>
<keyword evidence="2" id="KW-0646">Protease inhibitor</keyword>
<organism evidence="4">
    <name type="scientific">Triticum aestivum</name>
    <name type="common">Wheat</name>
    <dbReference type="NCBI Taxonomy" id="4565"/>
    <lineage>
        <taxon>Eukaryota</taxon>
        <taxon>Viridiplantae</taxon>
        <taxon>Streptophyta</taxon>
        <taxon>Embryophyta</taxon>
        <taxon>Tracheophyta</taxon>
        <taxon>Spermatophyta</taxon>
        <taxon>Magnoliopsida</taxon>
        <taxon>Liliopsida</taxon>
        <taxon>Poales</taxon>
        <taxon>Poaceae</taxon>
        <taxon>BOP clade</taxon>
        <taxon>Pooideae</taxon>
        <taxon>Triticodae</taxon>
        <taxon>Triticeae</taxon>
        <taxon>Triticinae</taxon>
        <taxon>Triticum</taxon>
    </lineage>
</organism>
<dbReference type="Gramene" id="TraesSYM6A03G03200960.1">
    <property type="protein sequence ID" value="TraesSYM6A03G03200960.1.CDS1"/>
    <property type="gene ID" value="TraesSYM6A03G03200960"/>
</dbReference>
<dbReference type="PROSITE" id="PS00285">
    <property type="entry name" value="POTATO_INHIBITOR"/>
    <property type="match status" value="1"/>
</dbReference>
<dbReference type="PANTHER" id="PTHR33091">
    <property type="entry name" value="PROTEIN, PUTATIVE, EXPRESSED-RELATED"/>
    <property type="match status" value="1"/>
</dbReference>
<dbReference type="Gramene" id="TraesPARA_EIv1.0_1906380.1">
    <property type="protein sequence ID" value="TraesPARA_EIv1.0_1906380.1.CDS1"/>
    <property type="gene ID" value="TraesPARA_EIv1.0_1906380"/>
</dbReference>
<dbReference type="Gramene" id="TraesNOR6A03G03291840.1">
    <property type="protein sequence ID" value="TraesNOR6A03G03291840.1.CDS1"/>
    <property type="gene ID" value="TraesNOR6A03G03291840"/>
</dbReference>
<dbReference type="OrthoDB" id="10013825at2759"/>
<dbReference type="Gene3D" id="3.30.10.10">
    <property type="entry name" value="Trypsin Inhibitor V, subunit A"/>
    <property type="match status" value="1"/>
</dbReference>
<evidence type="ECO:0000256" key="1">
    <source>
        <dbReference type="ARBA" id="ARBA00008210"/>
    </source>
</evidence>
<dbReference type="Gramene" id="TraesMAC6A03G03260000.1">
    <property type="protein sequence ID" value="TraesMAC6A03G03260000.1.CDS1"/>
    <property type="gene ID" value="TraesMAC6A03G03260000"/>
</dbReference>
<sequence>MGRTMAVGGAGASDHLKSSWPEVVGWDGITASLKIKADRMDVYIELHFVGDTLAPGEDNHRVRLFGDRVTGLVAQTPVVG</sequence>
<protein>
    <submittedName>
        <fullName evidence="4">Uncharacterized protein</fullName>
    </submittedName>
</protein>
<evidence type="ECO:0000313" key="5">
    <source>
        <dbReference type="Proteomes" id="UP000019116"/>
    </source>
</evidence>
<dbReference type="OMA" id="VGWNVIA"/>
<dbReference type="PANTHER" id="PTHR33091:SF92">
    <property type="entry name" value="OS02G0124300 PROTEIN"/>
    <property type="match status" value="1"/>
</dbReference>
<dbReference type="Gramene" id="TraesCS6A03G0181200.1">
    <property type="protein sequence ID" value="TraesCS6A03G0181200.1.CDS1"/>
    <property type="gene ID" value="TraesCS6A03G0181200"/>
</dbReference>
<evidence type="ECO:0000256" key="2">
    <source>
        <dbReference type="ARBA" id="ARBA00022690"/>
    </source>
</evidence>
<dbReference type="InterPro" id="IPR000864">
    <property type="entry name" value="Prot_inh_pot1"/>
</dbReference>
<evidence type="ECO:0000256" key="3">
    <source>
        <dbReference type="ARBA" id="ARBA00022900"/>
    </source>
</evidence>
<dbReference type="Gramene" id="TraesWEE_scaffold_026985_01G000200.1">
    <property type="protein sequence ID" value="TraesWEE_scaffold_026985_01G000200.1"/>
    <property type="gene ID" value="TraesWEE_scaffold_026985_01G000200"/>
</dbReference>
<accession>A0A3B6NJ73</accession>
<dbReference type="AlphaFoldDB" id="A0A3B6NJ73"/>
<dbReference type="GO" id="GO:0009611">
    <property type="term" value="P:response to wounding"/>
    <property type="evidence" value="ECO:0007669"/>
    <property type="project" value="InterPro"/>
</dbReference>
<keyword evidence="5" id="KW-1185">Reference proteome</keyword>
<dbReference type="EnsemblPlants" id="TraesCS6A02G079700.1">
    <property type="protein sequence ID" value="TraesCS6A02G079700.1.cds1"/>
    <property type="gene ID" value="TraesCS6A02G079700"/>
</dbReference>
<dbReference type="Proteomes" id="UP000019116">
    <property type="component" value="Chromosome 6A"/>
</dbReference>
<dbReference type="SUPFAM" id="SSF54654">
    <property type="entry name" value="CI-2 family of serine protease inhibitors"/>
    <property type="match status" value="1"/>
</dbReference>
<dbReference type="Gramene" id="TraesLAC6A03G03214830.1">
    <property type="protein sequence ID" value="TraesLAC6A03G03214830.1.CDS1"/>
    <property type="gene ID" value="TraesLAC6A03G03214830"/>
</dbReference>
<dbReference type="InterPro" id="IPR036354">
    <property type="entry name" value="Prot_inh_pot1_sf"/>
</dbReference>
<dbReference type="Gramene" id="TraesJAG6A03G03256540.1">
    <property type="protein sequence ID" value="TraesJAG6A03G03256540.1.CDS1"/>
    <property type="gene ID" value="TraesJAG6A03G03256540"/>
</dbReference>
<dbReference type="GO" id="GO:0004867">
    <property type="term" value="F:serine-type endopeptidase inhibitor activity"/>
    <property type="evidence" value="ECO:0007669"/>
    <property type="project" value="UniProtKB-KW"/>
</dbReference>
<reference evidence="4" key="1">
    <citation type="submission" date="2018-08" db="EMBL/GenBank/DDBJ databases">
        <authorList>
            <person name="Rossello M."/>
        </authorList>
    </citation>
    <scope>NUCLEOTIDE SEQUENCE [LARGE SCALE GENOMIC DNA]</scope>
    <source>
        <strain evidence="4">cv. Chinese Spring</strain>
    </source>
</reference>
<proteinExistence type="inferred from homology"/>
<dbReference type="Gramene" id="TraesCS6A02G079700.1">
    <property type="protein sequence ID" value="TraesCS6A02G079700.1.cds1"/>
    <property type="gene ID" value="TraesCS6A02G079700"/>
</dbReference>
<dbReference type="Gramene" id="TraesSTA6A03G03250840.1">
    <property type="protein sequence ID" value="TraesSTA6A03G03250840.1.CDS1"/>
    <property type="gene ID" value="TraesSTA6A03G03250840"/>
</dbReference>
<comment type="similarity">
    <text evidence="1">Belongs to the protease inhibitor I13 (potato type I serine protease inhibitor) family.</text>
</comment>
<evidence type="ECO:0000313" key="4">
    <source>
        <dbReference type="EnsemblPlants" id="TraesCS6A02G079700.1.cds1"/>
    </source>
</evidence>